<keyword evidence="2 6" id="KW-0235">DNA replication</keyword>
<comment type="similarity">
    <text evidence="6">Belongs to the RecF family.</text>
</comment>
<keyword evidence="3 6" id="KW-0547">Nucleotide-binding</keyword>
<keyword evidence="6" id="KW-0742">SOS response</keyword>
<comment type="caution">
    <text evidence="8">The sequence shown here is derived from an EMBL/GenBank/DDBJ whole genome shotgun (WGS) entry which is preliminary data.</text>
</comment>
<dbReference type="GO" id="GO:0005737">
    <property type="term" value="C:cytoplasm"/>
    <property type="evidence" value="ECO:0007669"/>
    <property type="project" value="UniProtKB-SubCell"/>
</dbReference>
<dbReference type="GO" id="GO:0000731">
    <property type="term" value="P:DNA synthesis involved in DNA repair"/>
    <property type="evidence" value="ECO:0007669"/>
    <property type="project" value="TreeGrafter"/>
</dbReference>
<dbReference type="AlphaFoldDB" id="W4LLQ4"/>
<dbReference type="InterPro" id="IPR027417">
    <property type="entry name" value="P-loop_NTPase"/>
</dbReference>
<keyword evidence="5 6" id="KW-0238">DNA-binding</keyword>
<dbReference type="EMBL" id="AZHW01000506">
    <property type="protein sequence ID" value="ETW98907.1"/>
    <property type="molecule type" value="Genomic_DNA"/>
</dbReference>
<dbReference type="InterPro" id="IPR003395">
    <property type="entry name" value="RecF/RecN/SMC_N"/>
</dbReference>
<dbReference type="Gene3D" id="1.20.1050.90">
    <property type="entry name" value="RecF/RecN/SMC, N-terminal domain"/>
    <property type="match status" value="1"/>
</dbReference>
<dbReference type="SUPFAM" id="SSF52540">
    <property type="entry name" value="P-loop containing nucleoside triphosphate hydrolases"/>
    <property type="match status" value="1"/>
</dbReference>
<evidence type="ECO:0000256" key="1">
    <source>
        <dbReference type="ARBA" id="ARBA00022490"/>
    </source>
</evidence>
<reference evidence="8 9" key="1">
    <citation type="journal article" date="2014" name="Nature">
        <title>An environmental bacterial taxon with a large and distinct metabolic repertoire.</title>
        <authorList>
            <person name="Wilson M.C."/>
            <person name="Mori T."/>
            <person name="Ruckert C."/>
            <person name="Uria A.R."/>
            <person name="Helf M.J."/>
            <person name="Takada K."/>
            <person name="Gernert C."/>
            <person name="Steffens U.A."/>
            <person name="Heycke N."/>
            <person name="Schmitt S."/>
            <person name="Rinke C."/>
            <person name="Helfrich E.J."/>
            <person name="Brachmann A.O."/>
            <person name="Gurgui C."/>
            <person name="Wakimoto T."/>
            <person name="Kracht M."/>
            <person name="Crusemann M."/>
            <person name="Hentschel U."/>
            <person name="Abe I."/>
            <person name="Matsunaga S."/>
            <person name="Kalinowski J."/>
            <person name="Takeyama H."/>
            <person name="Piel J."/>
        </authorList>
    </citation>
    <scope>NUCLEOTIDE SEQUENCE [LARGE SCALE GENOMIC DNA]</scope>
    <source>
        <strain evidence="9">TSY1</strain>
    </source>
</reference>
<comment type="function">
    <text evidence="6">The RecF protein is involved in DNA metabolism; it is required for DNA replication and normal SOS inducibility. RecF binds preferentially to single-stranded, linear DNA. It also seems to bind ATP.</text>
</comment>
<keyword evidence="9" id="KW-1185">Reference proteome</keyword>
<evidence type="ECO:0000313" key="8">
    <source>
        <dbReference type="EMBL" id="ETW98907.1"/>
    </source>
</evidence>
<organism evidence="8 9">
    <name type="scientific">Entotheonella factor</name>
    <dbReference type="NCBI Taxonomy" id="1429438"/>
    <lineage>
        <taxon>Bacteria</taxon>
        <taxon>Pseudomonadati</taxon>
        <taxon>Nitrospinota/Tectimicrobiota group</taxon>
        <taxon>Candidatus Tectimicrobiota</taxon>
        <taxon>Candidatus Entotheonellia</taxon>
        <taxon>Candidatus Entotheonellales</taxon>
        <taxon>Candidatus Entotheonellaceae</taxon>
        <taxon>Candidatus Entotheonella</taxon>
    </lineage>
</organism>
<dbReference type="HOGENOM" id="CLU_040267_0_1_7"/>
<dbReference type="PANTHER" id="PTHR32182:SF0">
    <property type="entry name" value="DNA REPLICATION AND REPAIR PROTEIN RECF"/>
    <property type="match status" value="1"/>
</dbReference>
<dbReference type="Pfam" id="PF02463">
    <property type="entry name" value="SMC_N"/>
    <property type="match status" value="1"/>
</dbReference>
<dbReference type="GO" id="GO:0009432">
    <property type="term" value="P:SOS response"/>
    <property type="evidence" value="ECO:0007669"/>
    <property type="project" value="UniProtKB-UniRule"/>
</dbReference>
<accession>W4LLQ4</accession>
<evidence type="ECO:0000256" key="2">
    <source>
        <dbReference type="ARBA" id="ARBA00022705"/>
    </source>
</evidence>
<keyword evidence="1 6" id="KW-0963">Cytoplasm</keyword>
<protein>
    <recommendedName>
        <fullName evidence="6">DNA replication and repair protein RecF</fullName>
    </recommendedName>
</protein>
<feature type="domain" description="RecF/RecN/SMC N-terminal" evidence="7">
    <location>
        <begin position="2"/>
        <end position="357"/>
    </location>
</feature>
<dbReference type="InterPro" id="IPR042174">
    <property type="entry name" value="RecF_2"/>
</dbReference>
<dbReference type="NCBIfam" id="TIGR00611">
    <property type="entry name" value="recf"/>
    <property type="match status" value="1"/>
</dbReference>
<dbReference type="PANTHER" id="PTHR32182">
    <property type="entry name" value="DNA REPLICATION AND REPAIR PROTEIN RECF"/>
    <property type="match status" value="1"/>
</dbReference>
<dbReference type="HAMAP" id="MF_00365">
    <property type="entry name" value="RecF"/>
    <property type="match status" value="1"/>
</dbReference>
<comment type="subcellular location">
    <subcellularLocation>
        <location evidence="6">Cytoplasm</location>
    </subcellularLocation>
</comment>
<sequence length="394" mass="44533">MYIERLVLRHFRNYKETTLAFAPGGAYISGANGSGKTNILESIYYLANHASFRTTRREELQTWNVSQSAVYALVTQRETGRQSELAIHLTPNGRRLFLNGKETRDLRRFTSEIAAVAFHPGTMNVIKGGPAGRRYLVDRGIFSLQPEFGQTSQHFQRALKQRNALLRRNKASSHASSLATWTEHFIETSVQLMLDRQAHVERLNRALETLVEALGNDVGLVSLQYQPAIFAKCNSSDEVLAAWEDEKRLRERCLMESERLQQAEEAMGQTLFGPQRDDFTIRFRGRESRGYASQGEQRLAAFLLVAALAIEIRQQRGHHPVILLDDVISELDARNRQVIFDFLKAHAFQVLITDVEARPQVHNLSSLTSLHVKQVGGWADVQGGVDLDSTPHDL</sequence>
<dbReference type="InterPro" id="IPR001238">
    <property type="entry name" value="DNA-binding_RecF"/>
</dbReference>
<evidence type="ECO:0000256" key="4">
    <source>
        <dbReference type="ARBA" id="ARBA00022840"/>
    </source>
</evidence>
<dbReference type="PATRIC" id="fig|1429438.4.peg.3324"/>
<keyword evidence="4 6" id="KW-0067">ATP-binding</keyword>
<keyword evidence="6" id="KW-0234">DNA repair</keyword>
<dbReference type="GO" id="GO:0005524">
    <property type="term" value="F:ATP binding"/>
    <property type="evidence" value="ECO:0007669"/>
    <property type="project" value="UniProtKB-UniRule"/>
</dbReference>
<evidence type="ECO:0000256" key="3">
    <source>
        <dbReference type="ARBA" id="ARBA00022741"/>
    </source>
</evidence>
<dbReference type="Gene3D" id="3.40.50.300">
    <property type="entry name" value="P-loop containing nucleotide triphosphate hydrolases"/>
    <property type="match status" value="1"/>
</dbReference>
<proteinExistence type="inferred from homology"/>
<dbReference type="GO" id="GO:0006260">
    <property type="term" value="P:DNA replication"/>
    <property type="evidence" value="ECO:0007669"/>
    <property type="project" value="UniProtKB-UniRule"/>
</dbReference>
<dbReference type="Proteomes" id="UP000019141">
    <property type="component" value="Unassembled WGS sequence"/>
</dbReference>
<evidence type="ECO:0000259" key="7">
    <source>
        <dbReference type="Pfam" id="PF02463"/>
    </source>
</evidence>
<evidence type="ECO:0000256" key="5">
    <source>
        <dbReference type="ARBA" id="ARBA00023125"/>
    </source>
</evidence>
<dbReference type="GO" id="GO:0003697">
    <property type="term" value="F:single-stranded DNA binding"/>
    <property type="evidence" value="ECO:0007669"/>
    <property type="project" value="UniProtKB-UniRule"/>
</dbReference>
<gene>
    <name evidence="6" type="primary">recF</name>
    <name evidence="8" type="ORF">ETSY1_16900</name>
</gene>
<evidence type="ECO:0000256" key="6">
    <source>
        <dbReference type="HAMAP-Rule" id="MF_00365"/>
    </source>
</evidence>
<name>W4LLQ4_ENTF1</name>
<evidence type="ECO:0000313" key="9">
    <source>
        <dbReference type="Proteomes" id="UP000019141"/>
    </source>
</evidence>
<feature type="binding site" evidence="6">
    <location>
        <begin position="30"/>
        <end position="37"/>
    </location>
    <ligand>
        <name>ATP</name>
        <dbReference type="ChEBI" id="CHEBI:30616"/>
    </ligand>
</feature>
<keyword evidence="6" id="KW-0227">DNA damage</keyword>
<dbReference type="GO" id="GO:0006302">
    <property type="term" value="P:double-strand break repair"/>
    <property type="evidence" value="ECO:0007669"/>
    <property type="project" value="TreeGrafter"/>
</dbReference>